<dbReference type="Proteomes" id="UP000198588">
    <property type="component" value="Unassembled WGS sequence"/>
</dbReference>
<keyword evidence="2" id="KW-0472">Membrane</keyword>
<evidence type="ECO:0000256" key="2">
    <source>
        <dbReference type="SAM" id="Phobius"/>
    </source>
</evidence>
<reference evidence="3 4" key="1">
    <citation type="submission" date="2016-10" db="EMBL/GenBank/DDBJ databases">
        <authorList>
            <person name="de Groot N.N."/>
        </authorList>
    </citation>
    <scope>NUCLEOTIDE SEQUENCE [LARGE SCALE GENOMIC DNA]</scope>
    <source>
        <strain evidence="3 4">CGMCC 1.12097</strain>
    </source>
</reference>
<feature type="transmembrane region" description="Helical" evidence="2">
    <location>
        <begin position="6"/>
        <end position="26"/>
    </location>
</feature>
<gene>
    <name evidence="3" type="ORF">SAMN02927914_01339</name>
</gene>
<dbReference type="AlphaFoldDB" id="A0A1G5WAP2"/>
<evidence type="ECO:0000313" key="3">
    <source>
        <dbReference type="EMBL" id="SDA55229.1"/>
    </source>
</evidence>
<evidence type="ECO:0000313" key="4">
    <source>
        <dbReference type="Proteomes" id="UP000198588"/>
    </source>
</evidence>
<name>A0A1G5WAP2_9HYPH</name>
<protein>
    <submittedName>
        <fullName evidence="3">Multidrug efflux pump</fullName>
    </submittedName>
</protein>
<evidence type="ECO:0000256" key="1">
    <source>
        <dbReference type="SAM" id="MobiDB-lite"/>
    </source>
</evidence>
<sequence>MGGMIAATVIGVFLVPLLFVTVRRIFKGGAARQDASTDTGPEATIHDN</sequence>
<dbReference type="EMBL" id="FMXM01000003">
    <property type="protein sequence ID" value="SDA55229.1"/>
    <property type="molecule type" value="Genomic_DNA"/>
</dbReference>
<dbReference type="STRING" id="1165689.SAMN02927914_01339"/>
<accession>A0A1G5WAP2</accession>
<organism evidence="3 4">
    <name type="scientific">Mesorhizobium qingshengii</name>
    <dbReference type="NCBI Taxonomy" id="1165689"/>
    <lineage>
        <taxon>Bacteria</taxon>
        <taxon>Pseudomonadati</taxon>
        <taxon>Pseudomonadota</taxon>
        <taxon>Alphaproteobacteria</taxon>
        <taxon>Hyphomicrobiales</taxon>
        <taxon>Phyllobacteriaceae</taxon>
        <taxon>Mesorhizobium</taxon>
    </lineage>
</organism>
<feature type="region of interest" description="Disordered" evidence="1">
    <location>
        <begin position="29"/>
        <end position="48"/>
    </location>
</feature>
<dbReference type="RefSeq" id="WP_167364962.1">
    <property type="nucleotide sequence ID" value="NZ_FMXM01000003.1"/>
</dbReference>
<keyword evidence="2" id="KW-1133">Transmembrane helix</keyword>
<proteinExistence type="predicted"/>
<keyword evidence="2" id="KW-0812">Transmembrane</keyword>